<evidence type="ECO:0000259" key="8">
    <source>
        <dbReference type="PROSITE" id="PS51296"/>
    </source>
</evidence>
<keyword evidence="4" id="KW-0411">Iron-sulfur</keyword>
<dbReference type="Gene3D" id="2.102.10.10">
    <property type="entry name" value="Rieske [2Fe-2S] iron-sulphur domain"/>
    <property type="match status" value="1"/>
</dbReference>
<dbReference type="PRINTS" id="PR00162">
    <property type="entry name" value="RIESKE"/>
</dbReference>
<evidence type="ECO:0000256" key="5">
    <source>
        <dbReference type="ARBA" id="ARBA00023157"/>
    </source>
</evidence>
<feature type="signal peptide" evidence="7">
    <location>
        <begin position="1"/>
        <end position="20"/>
    </location>
</feature>
<keyword evidence="2" id="KW-0479">Metal-binding</keyword>
<dbReference type="InterPro" id="IPR005805">
    <property type="entry name" value="Rieske_Fe-S_prot_C"/>
</dbReference>
<dbReference type="InterPro" id="IPR036922">
    <property type="entry name" value="Rieske_2Fe-2S_sf"/>
</dbReference>
<evidence type="ECO:0000256" key="3">
    <source>
        <dbReference type="ARBA" id="ARBA00023004"/>
    </source>
</evidence>
<name>F5RDM6_METUF</name>
<reference evidence="9 10" key="1">
    <citation type="journal article" date="2011" name="J. Bacteriol.">
        <title>Genome sequence of Methyloversatilis universalis FAM5T, a methylotrophic representative of the order Rhodocyclales.</title>
        <authorList>
            <person name="Kittichotirat W."/>
            <person name="Good N.M."/>
            <person name="Hall R."/>
            <person name="Bringel F."/>
            <person name="Lajus A."/>
            <person name="Medigue C."/>
            <person name="Smalley N.E."/>
            <person name="Beck D."/>
            <person name="Bumgarner R."/>
            <person name="Vuilleumier S."/>
            <person name="Kalyuzhnaya M.G."/>
        </authorList>
    </citation>
    <scope>NUCLEOTIDE SEQUENCE [LARGE SCALE GENOMIC DNA]</scope>
    <source>
        <strain evidence="10">ATCC BAA-1314 / JCM 13912 / FAM5</strain>
    </source>
</reference>
<keyword evidence="1" id="KW-0001">2Fe-2S</keyword>
<dbReference type="EMBL" id="AFHG01000052">
    <property type="protein sequence ID" value="EGK71007.1"/>
    <property type="molecule type" value="Genomic_DNA"/>
</dbReference>
<dbReference type="RefSeq" id="WP_008061942.1">
    <property type="nucleotide sequence ID" value="NZ_AFHG01000052.1"/>
</dbReference>
<protein>
    <submittedName>
        <fullName evidence="9">Rieske iron-sulfur protein</fullName>
    </submittedName>
</protein>
<keyword evidence="7" id="KW-0732">Signal</keyword>
<evidence type="ECO:0000313" key="10">
    <source>
        <dbReference type="Proteomes" id="UP000005019"/>
    </source>
</evidence>
<comment type="cofactor">
    <cofactor evidence="6">
        <name>[2Fe-2S] cluster</name>
        <dbReference type="ChEBI" id="CHEBI:190135"/>
    </cofactor>
</comment>
<sequence>MKAALAVTALFGGAVRGAHASEAADLPPQPGDRLVRMDDEGAPQPLKVADIPLASKPVRALPFAATDALVRDGSRLGRVILMRFDPASLDAETRARSADGVLAYSAVCTHQGCEVSEWDAAGGAMFCFCHFSKFDPLKAGTVTAGPAGRALPWLPLKSEHGELVVAGSFSSAPGVRKG</sequence>
<dbReference type="SUPFAM" id="SSF50022">
    <property type="entry name" value="ISP domain"/>
    <property type="match status" value="1"/>
</dbReference>
<dbReference type="STRING" id="1000565.METUNv1_02393"/>
<dbReference type="GO" id="GO:0051537">
    <property type="term" value="F:2 iron, 2 sulfur cluster binding"/>
    <property type="evidence" value="ECO:0007669"/>
    <property type="project" value="UniProtKB-KW"/>
</dbReference>
<keyword evidence="5" id="KW-1015">Disulfide bond</keyword>
<comment type="caution">
    <text evidence="9">The sequence shown here is derived from an EMBL/GenBank/DDBJ whole genome shotgun (WGS) entry which is preliminary data.</text>
</comment>
<accession>F5RDM6</accession>
<evidence type="ECO:0000256" key="4">
    <source>
        <dbReference type="ARBA" id="ARBA00023014"/>
    </source>
</evidence>
<organism evidence="9 10">
    <name type="scientific">Methyloversatilis universalis (strain ATCC BAA-1314 / DSM 25237 / JCM 13912 / CCUG 52030 / FAM5)</name>
    <dbReference type="NCBI Taxonomy" id="1000565"/>
    <lineage>
        <taxon>Bacteria</taxon>
        <taxon>Pseudomonadati</taxon>
        <taxon>Pseudomonadota</taxon>
        <taxon>Betaproteobacteria</taxon>
        <taxon>Nitrosomonadales</taxon>
        <taxon>Sterolibacteriaceae</taxon>
        <taxon>Methyloversatilis</taxon>
    </lineage>
</organism>
<dbReference type="OrthoDB" id="9767869at2"/>
<evidence type="ECO:0000313" key="9">
    <source>
        <dbReference type="EMBL" id="EGK71007.1"/>
    </source>
</evidence>
<dbReference type="PANTHER" id="PTHR10134">
    <property type="entry name" value="CYTOCHROME B-C1 COMPLEX SUBUNIT RIESKE, MITOCHONDRIAL"/>
    <property type="match status" value="1"/>
</dbReference>
<dbReference type="AlphaFoldDB" id="F5RDM6"/>
<dbReference type="Pfam" id="PF00355">
    <property type="entry name" value="Rieske"/>
    <property type="match status" value="1"/>
</dbReference>
<dbReference type="eggNOG" id="COG0723">
    <property type="taxonomic scope" value="Bacteria"/>
</dbReference>
<dbReference type="GO" id="GO:0016020">
    <property type="term" value="C:membrane"/>
    <property type="evidence" value="ECO:0007669"/>
    <property type="project" value="InterPro"/>
</dbReference>
<dbReference type="CDD" id="cd03467">
    <property type="entry name" value="Rieske"/>
    <property type="match status" value="1"/>
</dbReference>
<dbReference type="InterPro" id="IPR014349">
    <property type="entry name" value="Rieske_Fe-S_prot"/>
</dbReference>
<evidence type="ECO:0000256" key="1">
    <source>
        <dbReference type="ARBA" id="ARBA00022714"/>
    </source>
</evidence>
<keyword evidence="10" id="KW-1185">Reference proteome</keyword>
<proteinExistence type="predicted"/>
<evidence type="ECO:0000256" key="2">
    <source>
        <dbReference type="ARBA" id="ARBA00022723"/>
    </source>
</evidence>
<evidence type="ECO:0000256" key="7">
    <source>
        <dbReference type="SAM" id="SignalP"/>
    </source>
</evidence>
<gene>
    <name evidence="9" type="ORF">METUNv1_02393</name>
</gene>
<evidence type="ECO:0000256" key="6">
    <source>
        <dbReference type="ARBA" id="ARBA00034078"/>
    </source>
</evidence>
<dbReference type="InterPro" id="IPR017941">
    <property type="entry name" value="Rieske_2Fe-2S"/>
</dbReference>
<dbReference type="GO" id="GO:0046872">
    <property type="term" value="F:metal ion binding"/>
    <property type="evidence" value="ECO:0007669"/>
    <property type="project" value="UniProtKB-KW"/>
</dbReference>
<feature type="domain" description="Rieske" evidence="8">
    <location>
        <begin position="96"/>
        <end position="165"/>
    </location>
</feature>
<dbReference type="Proteomes" id="UP000005019">
    <property type="component" value="Unassembled WGS sequence"/>
</dbReference>
<dbReference type="PROSITE" id="PS51296">
    <property type="entry name" value="RIESKE"/>
    <property type="match status" value="1"/>
</dbReference>
<feature type="chain" id="PRO_5003325792" evidence="7">
    <location>
        <begin position="21"/>
        <end position="178"/>
    </location>
</feature>
<keyword evidence="3" id="KW-0408">Iron</keyword>